<dbReference type="InterPro" id="IPR057433">
    <property type="entry name" value="LMF1/2_C"/>
</dbReference>
<dbReference type="Pfam" id="PF25179">
    <property type="entry name" value="LMF1_C"/>
    <property type="match status" value="1"/>
</dbReference>
<feature type="domain" description="Lipase maturation factor 1/2 N-terminal" evidence="8">
    <location>
        <begin position="128"/>
        <end position="287"/>
    </location>
</feature>
<keyword evidence="11" id="KW-1185">Reference proteome</keyword>
<feature type="transmembrane region" description="Helical" evidence="7">
    <location>
        <begin position="21"/>
        <end position="41"/>
    </location>
</feature>
<feature type="transmembrane region" description="Helical" evidence="7">
    <location>
        <begin position="313"/>
        <end position="334"/>
    </location>
</feature>
<dbReference type="AlphaFoldDB" id="A0A2R3Z2B0"/>
<keyword evidence="4" id="KW-0256">Endoplasmic reticulum</keyword>
<dbReference type="Pfam" id="PF06762">
    <property type="entry name" value="LMF1"/>
    <property type="match status" value="1"/>
</dbReference>
<feature type="transmembrane region" description="Helical" evidence="7">
    <location>
        <begin position="134"/>
        <end position="150"/>
    </location>
</feature>
<keyword evidence="3 7" id="KW-0812">Transmembrane</keyword>
<proteinExistence type="inferred from homology"/>
<gene>
    <name evidence="10" type="ORF">C7S20_03580</name>
</gene>
<evidence type="ECO:0000256" key="2">
    <source>
        <dbReference type="ARBA" id="ARBA00005512"/>
    </source>
</evidence>
<comment type="similarity">
    <text evidence="2">Belongs to the lipase maturation factor family.</text>
</comment>
<feature type="transmembrane region" description="Helical" evidence="7">
    <location>
        <begin position="84"/>
        <end position="104"/>
    </location>
</feature>
<feature type="transmembrane region" description="Helical" evidence="7">
    <location>
        <begin position="162"/>
        <end position="182"/>
    </location>
</feature>
<reference evidence="11" key="1">
    <citation type="submission" date="2018-03" db="EMBL/GenBank/DDBJ databases">
        <title>Gramella fulva sp. nov., isolated from a dry surface of tidal flat.</title>
        <authorList>
            <person name="Hwang S.H."/>
            <person name="Hwang W.M."/>
            <person name="Kang K."/>
            <person name="Ahn T.-Y."/>
        </authorList>
    </citation>
    <scope>NUCLEOTIDE SEQUENCE [LARGE SCALE GENOMIC DNA]</scope>
    <source>
        <strain evidence="11">SH35</strain>
    </source>
</reference>
<dbReference type="PANTHER" id="PTHR14463:SF10">
    <property type="entry name" value="LIPASE MATURATION FACTOR 1"/>
    <property type="match status" value="1"/>
</dbReference>
<dbReference type="InterPro" id="IPR057434">
    <property type="entry name" value="LMF1/2_N"/>
</dbReference>
<evidence type="ECO:0000256" key="7">
    <source>
        <dbReference type="SAM" id="Phobius"/>
    </source>
</evidence>
<dbReference type="KEGG" id="grs:C7S20_03580"/>
<accession>A0A2R3Z2B0</accession>
<evidence type="ECO:0000256" key="4">
    <source>
        <dbReference type="ARBA" id="ARBA00022824"/>
    </source>
</evidence>
<comment type="subcellular location">
    <subcellularLocation>
        <location evidence="1">Endoplasmic reticulum membrane</location>
        <topology evidence="1">Multi-pass membrane protein</topology>
    </subcellularLocation>
</comment>
<evidence type="ECO:0000256" key="5">
    <source>
        <dbReference type="ARBA" id="ARBA00022989"/>
    </source>
</evidence>
<feature type="domain" description="Lipase maturation factor 1/2 C-terminal" evidence="9">
    <location>
        <begin position="349"/>
        <end position="485"/>
    </location>
</feature>
<sequence length="508" mass="58296">MSSLFELSGKKRTYWLTRFMILRLLGIVYAVAFLVAIQQIIPLIGVNGLTPVGIYLQEISTALGSQSAAFWKLPSLFWFWHSDTALLTVSWIGFILSCLVALGFANAIIMAALWILYMSIVHVGQIWYGYGWEIQLLETGFLAIFLCPLVDMRMFPKRKAPLPVIFLFRFLIFRIMLGAGMIKLRGSKLWSNATALFYHFETQPLPGPLSRWFFFLPHFILKIGVWYNWLAELVAPFFAFGPRITRHIAGIVMIMLQVILILSGNLSFLNWLTIVPALACFDDGFWATILPGSLVRKAEEAENHSEESKPMKITSWVVVALVAVLSIQPLMNILSPTQIMNTSYDPFDLVNTYGAFGTVGEIRYNVVFEGTNDEQPDSSANWKPYIYKGLPVRLDERPPQVAPYHLRLDWQMWFASMASPSQYPWTLNLVWKLLQNDPSTLELFEKNPFPDGPPKYVRAVLYTYQFAKPDNKEGKWWKRERQGLWLPAFSTSSKDLLLYLKERGWVKE</sequence>
<evidence type="ECO:0000256" key="3">
    <source>
        <dbReference type="ARBA" id="ARBA00022692"/>
    </source>
</evidence>
<dbReference type="EMBL" id="CP028136">
    <property type="protein sequence ID" value="AVR44411.1"/>
    <property type="molecule type" value="Genomic_DNA"/>
</dbReference>
<feature type="transmembrane region" description="Helical" evidence="7">
    <location>
        <begin position="219"/>
        <end position="241"/>
    </location>
</feature>
<dbReference type="OrthoDB" id="9793230at2"/>
<dbReference type="InterPro" id="IPR009613">
    <property type="entry name" value="LMF"/>
</dbReference>
<feature type="transmembrane region" description="Helical" evidence="7">
    <location>
        <begin position="248"/>
        <end position="268"/>
    </location>
</feature>
<keyword evidence="6 7" id="KW-0472">Membrane</keyword>
<evidence type="ECO:0000259" key="8">
    <source>
        <dbReference type="Pfam" id="PF06762"/>
    </source>
</evidence>
<name>A0A2R3Z2B0_9FLAO</name>
<dbReference type="RefSeq" id="WP_107011189.1">
    <property type="nucleotide sequence ID" value="NZ_CP028136.1"/>
</dbReference>
<dbReference type="PANTHER" id="PTHR14463">
    <property type="entry name" value="LIPASE MATURATION FACTOR"/>
    <property type="match status" value="1"/>
</dbReference>
<evidence type="ECO:0000256" key="1">
    <source>
        <dbReference type="ARBA" id="ARBA00004477"/>
    </source>
</evidence>
<evidence type="ECO:0000256" key="6">
    <source>
        <dbReference type="ARBA" id="ARBA00023136"/>
    </source>
</evidence>
<dbReference type="GO" id="GO:0051604">
    <property type="term" value="P:protein maturation"/>
    <property type="evidence" value="ECO:0007669"/>
    <property type="project" value="InterPro"/>
</dbReference>
<evidence type="ECO:0000313" key="11">
    <source>
        <dbReference type="Proteomes" id="UP000241507"/>
    </source>
</evidence>
<evidence type="ECO:0000313" key="10">
    <source>
        <dbReference type="EMBL" id="AVR44411.1"/>
    </source>
</evidence>
<evidence type="ECO:0000259" key="9">
    <source>
        <dbReference type="Pfam" id="PF25179"/>
    </source>
</evidence>
<protein>
    <submittedName>
        <fullName evidence="10">Membrane protein</fullName>
    </submittedName>
</protein>
<organism evidence="10 11">
    <name type="scientific">Christiangramia fulva</name>
    <dbReference type="NCBI Taxonomy" id="2126553"/>
    <lineage>
        <taxon>Bacteria</taxon>
        <taxon>Pseudomonadati</taxon>
        <taxon>Bacteroidota</taxon>
        <taxon>Flavobacteriia</taxon>
        <taxon>Flavobacteriales</taxon>
        <taxon>Flavobacteriaceae</taxon>
        <taxon>Christiangramia</taxon>
    </lineage>
</organism>
<keyword evidence="5 7" id="KW-1133">Transmembrane helix</keyword>
<dbReference type="Proteomes" id="UP000241507">
    <property type="component" value="Chromosome"/>
</dbReference>